<dbReference type="Proteomes" id="UP000027238">
    <property type="component" value="Unassembled WGS sequence"/>
</dbReference>
<feature type="transmembrane region" description="Helical" evidence="5">
    <location>
        <begin position="6"/>
        <end position="29"/>
    </location>
</feature>
<sequence>MSSNALWILYLFIGRVFLVYVHSTCFGLVRIRITNAFRVGFILAMVSQDISFIDSCAPGTVASTIPDSADIVGNGSIDKIGNLIQNISISLTLTLVTAITLPVFSIWFKITFGLDAKIKTKIQDIYKTASSLVEEALGSTRAIAAFNASAKLSGKYDDYLVRAQKLGFRKGPIVVVQWSIDFLTIYCTYAPAWLYVLLAVSPGTNATSKVAPGFDDFAQASVAAKGMFEMSDHRSEINPLAGAGERPADYTQWWLRRQIGLVQQEPVPFSDTIYSNVVHGLYGTAMNSMPESEKRALVSQDSIKTFADQFIEKLPQKYNTKVGECSALLSGAQKQRIAIARSIIVNPQILLSDEAPSALDPAAQSQVQASLDNIFK</sequence>
<evidence type="ECO:0000256" key="5">
    <source>
        <dbReference type="SAM" id="Phobius"/>
    </source>
</evidence>
<comment type="caution">
    <text evidence="7">The sequence shown here is derived from an EMBL/GenBank/DDBJ whole genome shotgun (WGS) entry which is preliminary data.</text>
</comment>
<dbReference type="GO" id="GO:0016887">
    <property type="term" value="F:ATP hydrolysis activity"/>
    <property type="evidence" value="ECO:0007669"/>
    <property type="project" value="InterPro"/>
</dbReference>
<dbReference type="GO" id="GO:0140359">
    <property type="term" value="F:ABC-type transporter activity"/>
    <property type="evidence" value="ECO:0007669"/>
    <property type="project" value="InterPro"/>
</dbReference>
<dbReference type="InterPro" id="IPR003439">
    <property type="entry name" value="ABC_transporter-like_ATP-bd"/>
</dbReference>
<evidence type="ECO:0000313" key="7">
    <source>
        <dbReference type="EMBL" id="KDN61552.1"/>
    </source>
</evidence>
<dbReference type="Pfam" id="PF00005">
    <property type="entry name" value="ABC_tran"/>
    <property type="match status" value="1"/>
</dbReference>
<keyword evidence="2 5" id="KW-0812">Transmembrane</keyword>
<gene>
    <name evidence="7" type="ORF">CSUB01_11426</name>
</gene>
<dbReference type="GO" id="GO:0016020">
    <property type="term" value="C:membrane"/>
    <property type="evidence" value="ECO:0007669"/>
    <property type="project" value="UniProtKB-SubCell"/>
</dbReference>
<dbReference type="SUPFAM" id="SSF52540">
    <property type="entry name" value="P-loop containing nucleoside triphosphate hydrolases"/>
    <property type="match status" value="1"/>
</dbReference>
<evidence type="ECO:0000256" key="3">
    <source>
        <dbReference type="ARBA" id="ARBA00022989"/>
    </source>
</evidence>
<comment type="subcellular location">
    <subcellularLocation>
        <location evidence="1">Membrane</location>
        <topology evidence="1">Multi-pass membrane protein</topology>
    </subcellularLocation>
</comment>
<dbReference type="PANTHER" id="PTHR24221">
    <property type="entry name" value="ATP-BINDING CASSETTE SUB-FAMILY B"/>
    <property type="match status" value="1"/>
</dbReference>
<name>A0A066WXW7_COLSU</name>
<dbReference type="PROSITE" id="PS50929">
    <property type="entry name" value="ABC_TM1F"/>
    <property type="match status" value="1"/>
</dbReference>
<evidence type="ECO:0000256" key="4">
    <source>
        <dbReference type="ARBA" id="ARBA00023136"/>
    </source>
</evidence>
<organism evidence="7 8">
    <name type="scientific">Colletotrichum sublineola</name>
    <name type="common">Sorghum anthracnose fungus</name>
    <dbReference type="NCBI Taxonomy" id="1173701"/>
    <lineage>
        <taxon>Eukaryota</taxon>
        <taxon>Fungi</taxon>
        <taxon>Dikarya</taxon>
        <taxon>Ascomycota</taxon>
        <taxon>Pezizomycotina</taxon>
        <taxon>Sordariomycetes</taxon>
        <taxon>Hypocreomycetidae</taxon>
        <taxon>Glomerellales</taxon>
        <taxon>Glomerellaceae</taxon>
        <taxon>Colletotrichum</taxon>
        <taxon>Colletotrichum graminicola species complex</taxon>
    </lineage>
</organism>
<dbReference type="InterPro" id="IPR027417">
    <property type="entry name" value="P-loop_NTPase"/>
</dbReference>
<dbReference type="InterPro" id="IPR011527">
    <property type="entry name" value="ABC1_TM_dom"/>
</dbReference>
<proteinExistence type="predicted"/>
<dbReference type="eggNOG" id="KOG0055">
    <property type="taxonomic scope" value="Eukaryota"/>
</dbReference>
<dbReference type="Gene3D" id="3.40.50.300">
    <property type="entry name" value="P-loop containing nucleotide triphosphate hydrolases"/>
    <property type="match status" value="1"/>
</dbReference>
<accession>A0A066WXW7</accession>
<dbReference type="InterPro" id="IPR036640">
    <property type="entry name" value="ABC1_TM_sf"/>
</dbReference>
<keyword evidence="8" id="KW-1185">Reference proteome</keyword>
<dbReference type="OrthoDB" id="6500128at2759"/>
<dbReference type="EMBL" id="JMSE01001403">
    <property type="protein sequence ID" value="KDN61552.1"/>
    <property type="molecule type" value="Genomic_DNA"/>
</dbReference>
<feature type="domain" description="ABC transmembrane type-1" evidence="6">
    <location>
        <begin position="1"/>
        <end position="190"/>
    </location>
</feature>
<reference evidence="8" key="1">
    <citation type="journal article" date="2014" name="Genome Announc.">
        <title>Draft genome sequence of Colletotrichum sublineola, a destructive pathogen of cultivated sorghum.</title>
        <authorList>
            <person name="Baroncelli R."/>
            <person name="Sanz-Martin J.M."/>
            <person name="Rech G.E."/>
            <person name="Sukno S.A."/>
            <person name="Thon M.R."/>
        </authorList>
    </citation>
    <scope>NUCLEOTIDE SEQUENCE [LARGE SCALE GENOMIC DNA]</scope>
    <source>
        <strain evidence="8">TX430BB</strain>
    </source>
</reference>
<keyword evidence="4 5" id="KW-0472">Membrane</keyword>
<dbReference type="Gene3D" id="1.20.1560.10">
    <property type="entry name" value="ABC transporter type 1, transmembrane domain"/>
    <property type="match status" value="1"/>
</dbReference>
<protein>
    <recommendedName>
        <fullName evidence="6">ABC transmembrane type-1 domain-containing protein</fullName>
    </recommendedName>
</protein>
<dbReference type="HOGENOM" id="CLU_735681_0_0_1"/>
<evidence type="ECO:0000259" key="6">
    <source>
        <dbReference type="PROSITE" id="PS50929"/>
    </source>
</evidence>
<keyword evidence="3 5" id="KW-1133">Transmembrane helix</keyword>
<evidence type="ECO:0000256" key="1">
    <source>
        <dbReference type="ARBA" id="ARBA00004141"/>
    </source>
</evidence>
<evidence type="ECO:0000256" key="2">
    <source>
        <dbReference type="ARBA" id="ARBA00022692"/>
    </source>
</evidence>
<dbReference type="STRING" id="1173701.A0A066WXW7"/>
<dbReference type="InterPro" id="IPR039421">
    <property type="entry name" value="Type_1_exporter"/>
</dbReference>
<dbReference type="PANTHER" id="PTHR24221:SF503">
    <property type="entry name" value="MITOCHONDRIAL POTASSIUM CHANNEL ATP-BINDING SUBUNIT"/>
    <property type="match status" value="1"/>
</dbReference>
<dbReference type="SUPFAM" id="SSF90123">
    <property type="entry name" value="ABC transporter transmembrane region"/>
    <property type="match status" value="1"/>
</dbReference>
<dbReference type="GO" id="GO:0005524">
    <property type="term" value="F:ATP binding"/>
    <property type="evidence" value="ECO:0007669"/>
    <property type="project" value="InterPro"/>
</dbReference>
<dbReference type="Pfam" id="PF00664">
    <property type="entry name" value="ABC_membrane"/>
    <property type="match status" value="1"/>
</dbReference>
<dbReference type="AlphaFoldDB" id="A0A066WXW7"/>
<evidence type="ECO:0000313" key="8">
    <source>
        <dbReference type="Proteomes" id="UP000027238"/>
    </source>
</evidence>
<feature type="transmembrane region" description="Helical" evidence="5">
    <location>
        <begin position="87"/>
        <end position="108"/>
    </location>
</feature>